<comment type="caution">
    <text evidence="7">The sequence shown here is derived from an EMBL/GenBank/DDBJ whole genome shotgun (WGS) entry which is preliminary data.</text>
</comment>
<gene>
    <name evidence="7" type="ORF">JEU11_01315</name>
</gene>
<feature type="transmembrane region" description="Helical" evidence="5">
    <location>
        <begin position="28"/>
        <end position="48"/>
    </location>
</feature>
<dbReference type="InterPro" id="IPR051533">
    <property type="entry name" value="WaaL-like"/>
</dbReference>
<dbReference type="RefSeq" id="WP_198823378.1">
    <property type="nucleotide sequence ID" value="NZ_JAEILT010000001.1"/>
</dbReference>
<feature type="transmembrane region" description="Helical" evidence="5">
    <location>
        <begin position="247"/>
        <end position="267"/>
    </location>
</feature>
<accession>A0ABS0W9G1</accession>
<evidence type="ECO:0000313" key="8">
    <source>
        <dbReference type="Proteomes" id="UP000649232"/>
    </source>
</evidence>
<comment type="subcellular location">
    <subcellularLocation>
        <location evidence="1">Membrane</location>
        <topology evidence="1">Multi-pass membrane protein</topology>
    </subcellularLocation>
</comment>
<dbReference type="EMBL" id="JAEILT010000001">
    <property type="protein sequence ID" value="MBJ2135083.1"/>
    <property type="molecule type" value="Genomic_DNA"/>
</dbReference>
<evidence type="ECO:0000259" key="6">
    <source>
        <dbReference type="Pfam" id="PF04932"/>
    </source>
</evidence>
<evidence type="ECO:0000256" key="4">
    <source>
        <dbReference type="ARBA" id="ARBA00023136"/>
    </source>
</evidence>
<dbReference type="PANTHER" id="PTHR37422">
    <property type="entry name" value="TEICHURONIC ACID BIOSYNTHESIS PROTEIN TUAE"/>
    <property type="match status" value="1"/>
</dbReference>
<proteinExistence type="predicted"/>
<sequence length="427" mass="48187">MFELVKLIVGLITLFYVVKSIKTSTNKYIAFVMVALWLRFFLSAFHVITFKPLIAGFSINALGSIGVTALGIMIIPTAFMGLKKLLPIYLFLVAVIASAFYNAEYTGLIKVLVKWMYFLVLAIALYLSLNLSGKADTCKRALIPFMMPVALQFFSVLLGEFKAAEADGSASYIGGYNHESAFSMMLVAFVMLVGLLPSKTIRWQATLFATGVLFIFLANYRTAVLAVLPVIMIFIFSALDQKIHPRYKLPITLMSSIFILTLFLLFFNSQQERFQDISVFFTNIDGLMKAPEYFSIDERRIFSSRVYIWSQYLTAFFNADGGNQLLGFGPESWDGVFNLYAHNTFVSYLYEFGYVGIVCFLVLNLYALTSAWRMKDRHLSKAVFFSLAGFLIMNLATMPIWNIEGLIVYAILLSVIFANPKPELRLT</sequence>
<keyword evidence="3 5" id="KW-1133">Transmembrane helix</keyword>
<organism evidence="7 8">
    <name type="scientific">Paraglaciecola chathamensis</name>
    <dbReference type="NCBI Taxonomy" id="368405"/>
    <lineage>
        <taxon>Bacteria</taxon>
        <taxon>Pseudomonadati</taxon>
        <taxon>Pseudomonadota</taxon>
        <taxon>Gammaproteobacteria</taxon>
        <taxon>Alteromonadales</taxon>
        <taxon>Alteromonadaceae</taxon>
        <taxon>Paraglaciecola</taxon>
    </lineage>
</organism>
<evidence type="ECO:0000256" key="5">
    <source>
        <dbReference type="SAM" id="Phobius"/>
    </source>
</evidence>
<dbReference type="Pfam" id="PF04932">
    <property type="entry name" value="Wzy_C"/>
    <property type="match status" value="1"/>
</dbReference>
<name>A0ABS0W9G1_9ALTE</name>
<evidence type="ECO:0000256" key="3">
    <source>
        <dbReference type="ARBA" id="ARBA00022989"/>
    </source>
</evidence>
<evidence type="ECO:0000256" key="1">
    <source>
        <dbReference type="ARBA" id="ARBA00004141"/>
    </source>
</evidence>
<feature type="transmembrane region" description="Helical" evidence="5">
    <location>
        <begin position="205"/>
        <end position="235"/>
    </location>
</feature>
<evidence type="ECO:0000256" key="2">
    <source>
        <dbReference type="ARBA" id="ARBA00022692"/>
    </source>
</evidence>
<keyword evidence="4 5" id="KW-0472">Membrane</keyword>
<keyword evidence="2 5" id="KW-0812">Transmembrane</keyword>
<feature type="transmembrane region" description="Helical" evidence="5">
    <location>
        <begin position="403"/>
        <end position="420"/>
    </location>
</feature>
<feature type="transmembrane region" description="Helical" evidence="5">
    <location>
        <begin position="54"/>
        <end position="79"/>
    </location>
</feature>
<feature type="transmembrane region" description="Helical" evidence="5">
    <location>
        <begin position="109"/>
        <end position="129"/>
    </location>
</feature>
<feature type="domain" description="O-antigen ligase-related" evidence="6">
    <location>
        <begin position="208"/>
        <end position="361"/>
    </location>
</feature>
<evidence type="ECO:0000313" key="7">
    <source>
        <dbReference type="EMBL" id="MBJ2135083.1"/>
    </source>
</evidence>
<feature type="transmembrane region" description="Helical" evidence="5">
    <location>
        <begin position="181"/>
        <end position="198"/>
    </location>
</feature>
<reference evidence="7 8" key="1">
    <citation type="submission" date="2020-12" db="EMBL/GenBank/DDBJ databases">
        <title>Draft genome sequences of nine environmental bacterial isolates colonizing plastic.</title>
        <authorList>
            <person name="Borre I."/>
            <person name="Sonnenschein E.C."/>
        </authorList>
    </citation>
    <scope>NUCLEOTIDE SEQUENCE [LARGE SCALE GENOMIC DNA]</scope>
    <source>
        <strain evidence="7 8">IB30</strain>
    </source>
</reference>
<keyword evidence="7" id="KW-0436">Ligase</keyword>
<dbReference type="InterPro" id="IPR007016">
    <property type="entry name" value="O-antigen_ligase-rel_domated"/>
</dbReference>
<dbReference type="Proteomes" id="UP000649232">
    <property type="component" value="Unassembled WGS sequence"/>
</dbReference>
<feature type="transmembrane region" description="Helical" evidence="5">
    <location>
        <begin position="141"/>
        <end position="161"/>
    </location>
</feature>
<feature type="transmembrane region" description="Helical" evidence="5">
    <location>
        <begin position="86"/>
        <end position="103"/>
    </location>
</feature>
<dbReference type="GO" id="GO:0016874">
    <property type="term" value="F:ligase activity"/>
    <property type="evidence" value="ECO:0007669"/>
    <property type="project" value="UniProtKB-KW"/>
</dbReference>
<protein>
    <submittedName>
        <fullName evidence="7">O-antigen ligase family protein</fullName>
    </submittedName>
</protein>
<feature type="transmembrane region" description="Helical" evidence="5">
    <location>
        <begin position="306"/>
        <end position="328"/>
    </location>
</feature>
<dbReference type="PANTHER" id="PTHR37422:SF23">
    <property type="entry name" value="TEICHURONIC ACID BIOSYNTHESIS PROTEIN TUAE"/>
    <property type="match status" value="1"/>
</dbReference>
<feature type="transmembrane region" description="Helical" evidence="5">
    <location>
        <begin position="348"/>
        <end position="367"/>
    </location>
</feature>